<reference evidence="1 2" key="1">
    <citation type="submission" date="2018-06" db="EMBL/GenBank/DDBJ databases">
        <title>Extensive metabolic versatility and redundancy in microbially diverse, dynamic hydrothermal sediments.</title>
        <authorList>
            <person name="Dombrowski N."/>
            <person name="Teske A."/>
            <person name="Baker B.J."/>
        </authorList>
    </citation>
    <scope>NUCLEOTIDE SEQUENCE [LARGE SCALE GENOMIC DNA]</scope>
    <source>
        <strain evidence="1">B7_G13</strain>
    </source>
</reference>
<dbReference type="EMBL" id="QMPY01000158">
    <property type="protein sequence ID" value="RLE06701.1"/>
    <property type="molecule type" value="Genomic_DNA"/>
</dbReference>
<proteinExistence type="predicted"/>
<dbReference type="AlphaFoldDB" id="A0A662D337"/>
<dbReference type="Proteomes" id="UP000277457">
    <property type="component" value="Unassembled WGS sequence"/>
</dbReference>
<organism evidence="1 2">
    <name type="scientific">Aerophobetes bacterium</name>
    <dbReference type="NCBI Taxonomy" id="2030807"/>
    <lineage>
        <taxon>Bacteria</taxon>
        <taxon>Candidatus Aerophobota</taxon>
    </lineage>
</organism>
<dbReference type="InterPro" id="IPR036249">
    <property type="entry name" value="Thioredoxin-like_sf"/>
</dbReference>
<dbReference type="SUPFAM" id="SSF52833">
    <property type="entry name" value="Thioredoxin-like"/>
    <property type="match status" value="1"/>
</dbReference>
<protein>
    <recommendedName>
        <fullName evidence="3">Thioredoxin domain-containing protein</fullName>
    </recommendedName>
</protein>
<evidence type="ECO:0000313" key="1">
    <source>
        <dbReference type="EMBL" id="RLE06701.1"/>
    </source>
</evidence>
<comment type="caution">
    <text evidence="1">The sequence shown here is derived from an EMBL/GenBank/DDBJ whole genome shotgun (WGS) entry which is preliminary data.</text>
</comment>
<evidence type="ECO:0008006" key="3">
    <source>
        <dbReference type="Google" id="ProtNLM"/>
    </source>
</evidence>
<evidence type="ECO:0000313" key="2">
    <source>
        <dbReference type="Proteomes" id="UP000277457"/>
    </source>
</evidence>
<gene>
    <name evidence="1" type="ORF">DRZ78_04255</name>
</gene>
<dbReference type="Gene3D" id="3.40.30.10">
    <property type="entry name" value="Glutaredoxin"/>
    <property type="match status" value="1"/>
</dbReference>
<accession>A0A662D337</accession>
<sequence length="138" mass="15379">MKTLKYGNNIISLMEELKDVGEIDSAVLRNPNSVLVVIQDNCPWCKKTLEELKKLEKDGISVYTINIEKAMGLAKKLGIKGTPFTIAFKECEIGKAFEGYDPNAINELQVLYKDAEPVCKVNLSESLFETILGEPIIL</sequence>
<dbReference type="CDD" id="cd02947">
    <property type="entry name" value="TRX_family"/>
    <property type="match status" value="1"/>
</dbReference>
<name>A0A662D337_UNCAE</name>